<name>A0ACD3RLM9_LARCR</name>
<gene>
    <name evidence="1" type="ORF">E3U43_006778</name>
</gene>
<accession>A0ACD3RLM9</accession>
<reference evidence="1" key="1">
    <citation type="submission" date="2018-11" db="EMBL/GenBank/DDBJ databases">
        <title>The sequence and de novo assembly of Larimichthys crocea genome using PacBio and Hi-C technologies.</title>
        <authorList>
            <person name="Xu P."/>
            <person name="Chen B."/>
            <person name="Zhou Z."/>
            <person name="Ke Q."/>
            <person name="Wu Y."/>
            <person name="Bai H."/>
            <person name="Pu F."/>
        </authorList>
    </citation>
    <scope>NUCLEOTIDE SEQUENCE</scope>
    <source>
        <tissue evidence="1">Muscle</tissue>
    </source>
</reference>
<dbReference type="EMBL" id="CM011677">
    <property type="protein sequence ID" value="TMS20285.1"/>
    <property type="molecule type" value="Genomic_DNA"/>
</dbReference>
<protein>
    <submittedName>
        <fullName evidence="1">Uncharacterized protein</fullName>
    </submittedName>
</protein>
<evidence type="ECO:0000313" key="2">
    <source>
        <dbReference type="Proteomes" id="UP000793456"/>
    </source>
</evidence>
<keyword evidence="2" id="KW-1185">Reference proteome</keyword>
<comment type="caution">
    <text evidence="1">The sequence shown here is derived from an EMBL/GenBank/DDBJ whole genome shotgun (WGS) entry which is preliminary data.</text>
</comment>
<dbReference type="Proteomes" id="UP000793456">
    <property type="component" value="Chromosome IV"/>
</dbReference>
<sequence length="267" mass="31130">MIDTRPGQEADEHYYKEKPAEEAEKKATKEGRGEQEEQDEEFVDEEEEDDDDEDTSILLSSRNPLLKEMSSRIDPGIRMKELGGLYINFDGSKSKPVSSSLQKLKEKKIRDEVMKKSIIGPDFEKKDAVPPYSESKQALKLKRRVERQKSTGDAWFNMKAPELTQELKGDLQVLKMRGSMDPKRFYKKNDRDGFPKYFQIGTVVDNPVDFYHSRIPKKERKRTMVEELLADAEFRQNNKKKYQHIVTEKAAQGAGRKNKKKHKFHKK</sequence>
<proteinExistence type="predicted"/>
<organism evidence="1 2">
    <name type="scientific">Larimichthys crocea</name>
    <name type="common">Large yellow croaker</name>
    <name type="synonym">Pseudosciaena crocea</name>
    <dbReference type="NCBI Taxonomy" id="215358"/>
    <lineage>
        <taxon>Eukaryota</taxon>
        <taxon>Metazoa</taxon>
        <taxon>Chordata</taxon>
        <taxon>Craniata</taxon>
        <taxon>Vertebrata</taxon>
        <taxon>Euteleostomi</taxon>
        <taxon>Actinopterygii</taxon>
        <taxon>Neopterygii</taxon>
        <taxon>Teleostei</taxon>
        <taxon>Neoteleostei</taxon>
        <taxon>Acanthomorphata</taxon>
        <taxon>Eupercaria</taxon>
        <taxon>Sciaenidae</taxon>
        <taxon>Larimichthys</taxon>
    </lineage>
</organism>
<evidence type="ECO:0000313" key="1">
    <source>
        <dbReference type="EMBL" id="TMS20285.1"/>
    </source>
</evidence>